<dbReference type="PANTHER" id="PTHR24198">
    <property type="entry name" value="ANKYRIN REPEAT AND PROTEIN KINASE DOMAIN-CONTAINING PROTEIN"/>
    <property type="match status" value="1"/>
</dbReference>
<keyword evidence="2" id="KW-0040">ANK repeat</keyword>
<protein>
    <recommendedName>
        <fullName evidence="3">Protein kinase domain-containing protein</fullName>
    </recommendedName>
</protein>
<evidence type="ECO:0000313" key="4">
    <source>
        <dbReference type="EMBL" id="TFK42008.1"/>
    </source>
</evidence>
<dbReference type="PANTHER" id="PTHR24198:SF165">
    <property type="entry name" value="ANKYRIN REPEAT-CONTAINING PROTEIN-RELATED"/>
    <property type="match status" value="1"/>
</dbReference>
<dbReference type="GO" id="GO:0004672">
    <property type="term" value="F:protein kinase activity"/>
    <property type="evidence" value="ECO:0007669"/>
    <property type="project" value="InterPro"/>
</dbReference>
<feature type="domain" description="Protein kinase" evidence="3">
    <location>
        <begin position="86"/>
        <end position="425"/>
    </location>
</feature>
<evidence type="ECO:0000256" key="2">
    <source>
        <dbReference type="ARBA" id="ARBA00023043"/>
    </source>
</evidence>
<keyword evidence="1" id="KW-0677">Repeat</keyword>
<dbReference type="SUPFAM" id="SSF48403">
    <property type="entry name" value="Ankyrin repeat"/>
    <property type="match status" value="2"/>
</dbReference>
<accession>A0A5C3MDT3</accession>
<dbReference type="STRING" id="68775.A0A5C3MDT3"/>
<name>A0A5C3MDT3_9AGAR</name>
<dbReference type="SMART" id="SM00220">
    <property type="entry name" value="S_TKc"/>
    <property type="match status" value="1"/>
</dbReference>
<dbReference type="GO" id="GO:0005737">
    <property type="term" value="C:cytoplasm"/>
    <property type="evidence" value="ECO:0007669"/>
    <property type="project" value="TreeGrafter"/>
</dbReference>
<evidence type="ECO:0000313" key="5">
    <source>
        <dbReference type="Proteomes" id="UP000308652"/>
    </source>
</evidence>
<proteinExistence type="predicted"/>
<organism evidence="4 5">
    <name type="scientific">Crucibulum laeve</name>
    <dbReference type="NCBI Taxonomy" id="68775"/>
    <lineage>
        <taxon>Eukaryota</taxon>
        <taxon>Fungi</taxon>
        <taxon>Dikarya</taxon>
        <taxon>Basidiomycota</taxon>
        <taxon>Agaricomycotina</taxon>
        <taxon>Agaricomycetes</taxon>
        <taxon>Agaricomycetidae</taxon>
        <taxon>Agaricales</taxon>
        <taxon>Agaricineae</taxon>
        <taxon>Nidulariaceae</taxon>
        <taxon>Crucibulum</taxon>
    </lineage>
</organism>
<dbReference type="InterPro" id="IPR008271">
    <property type="entry name" value="Ser/Thr_kinase_AS"/>
</dbReference>
<dbReference type="SUPFAM" id="SSF56112">
    <property type="entry name" value="Protein kinase-like (PK-like)"/>
    <property type="match status" value="1"/>
</dbReference>
<dbReference type="Gene3D" id="1.10.510.10">
    <property type="entry name" value="Transferase(Phosphotransferase) domain 1"/>
    <property type="match status" value="1"/>
</dbReference>
<dbReference type="Gene3D" id="1.25.40.20">
    <property type="entry name" value="Ankyrin repeat-containing domain"/>
    <property type="match status" value="3"/>
</dbReference>
<keyword evidence="5" id="KW-1185">Reference proteome</keyword>
<sequence length="1240" mass="137979">MTTTAWTFYPSAFDESAPIVLGSSSTSNAGVLTPSNPDVLGSGSATESSAVVYDGHLASFIFLVAGLEKNLRDNSSILFGTGTSFSTPRLPLGSGASFMVERAEWKGRSEIGLETSKDSKWGKYVALKYVRRMQDNKRATMKWKEILLEIRALLHEPIRYHPNIVRLLGLSWGAAEGTNSIFPVLALEYAEYGSLSDLQTTSDPFPFQTKKKLCHDVSKGLSILHACGIVHGDLKHENVLVFANKNKEAEVIYTAKLGDFGGSIMDLSGDDQRALHMRTPPWNAPEYKSKLSPEELKLTDVYSLGLLVWRTLLDGKSPFHLPDFATTSAEELEDMKSFDQLLPIAQKSIRTHTEDINESDLKIIDFVFEATIQAVSEDRSLVRTIAALQVMELSEVYDLIQKAEEANEKERRIDREEPPGKHGITRDTLGVFIAKSSYGDYDYQNEGPGRRPQLSTPDPAEFFFEPLRLKTILDWSLQTDIVHDLELSVAAPAVTSPTQIPRSEAAFALYQCYIHEFGFVFDAERACHWLKTAAETDEDSKACYLAQAWCWRVHQALDITLDTDMSTLRNWMHLSIIRGHRKCIQESLHISTLAKDNDMRNAWKNGTEEHLKVLKTAAGGVGMPYFVPRKLRRDYNLTDMNVLDQNIQAEYVLRKINTIDEIYVNHRGDGLLHMAAALNHLAALKHLVEKYKPNIDIANQADYDTPLLCACRGGHLDCALFLLEKGANPQGSQYADDVPLNWLCAFAEDDIPVIAQKLCAAGALLSKHRDFRLQHYRSTWADHEALFLLPMSPLSRAVMTESLPAVRVLLALGADPLEGLSSFSSWCPVVLAAILTLPRILEVLLLFLDARTPQPVRLPSDMEMLQVAIDKVATITDTTSLESRFSRCGPEYKLAMFETLEMLYLRNKKTKQWQSEGNEHRATAANTMMARMVALGRVDVVDALLRIGHSVEGRPDANPIVEAVKLNHEIIFRLLIGHGANVKTTISAKNGGQLSLLQVSAHRPTQARLGLFIPEYLLRMGIAVDALPDGTRSAFASAVMRQDFELADLLLQHGADVDFFYILKDGPAWTTVFGELIRTPTEKNVESIKYLLGLEEKTRAVNAISHVNAEILKPTTTHTLPCLIADTKNNLSIFHLAALYDVYCTSEAINLFHPHLGTALWAAVRWCNLELVSALLGKGADPNTSFKENTPLKLAIIGLEANRPAKAGMSADRGVLREKSERFKRYAMIADLLSKSGAQQ</sequence>
<dbReference type="PROSITE" id="PS50011">
    <property type="entry name" value="PROTEIN_KINASE_DOM"/>
    <property type="match status" value="1"/>
</dbReference>
<dbReference type="Pfam" id="PF12796">
    <property type="entry name" value="Ank_2"/>
    <property type="match status" value="1"/>
</dbReference>
<dbReference type="EMBL" id="ML213593">
    <property type="protein sequence ID" value="TFK42008.1"/>
    <property type="molecule type" value="Genomic_DNA"/>
</dbReference>
<dbReference type="Pfam" id="PF00069">
    <property type="entry name" value="Pkinase"/>
    <property type="match status" value="1"/>
</dbReference>
<dbReference type="Pfam" id="PF00023">
    <property type="entry name" value="Ank"/>
    <property type="match status" value="1"/>
</dbReference>
<dbReference type="GO" id="GO:0005524">
    <property type="term" value="F:ATP binding"/>
    <property type="evidence" value="ECO:0007669"/>
    <property type="project" value="InterPro"/>
</dbReference>
<dbReference type="InterPro" id="IPR000719">
    <property type="entry name" value="Prot_kinase_dom"/>
</dbReference>
<dbReference type="InterPro" id="IPR011009">
    <property type="entry name" value="Kinase-like_dom_sf"/>
</dbReference>
<dbReference type="InterPro" id="IPR036770">
    <property type="entry name" value="Ankyrin_rpt-contain_sf"/>
</dbReference>
<evidence type="ECO:0000259" key="3">
    <source>
        <dbReference type="PROSITE" id="PS50011"/>
    </source>
</evidence>
<gene>
    <name evidence="4" type="ORF">BDQ12DRAFT_762037</name>
</gene>
<dbReference type="SMART" id="SM00248">
    <property type="entry name" value="ANK"/>
    <property type="match status" value="6"/>
</dbReference>
<dbReference type="PROSITE" id="PS00108">
    <property type="entry name" value="PROTEIN_KINASE_ST"/>
    <property type="match status" value="1"/>
</dbReference>
<evidence type="ECO:0000256" key="1">
    <source>
        <dbReference type="ARBA" id="ARBA00022737"/>
    </source>
</evidence>
<dbReference type="Proteomes" id="UP000308652">
    <property type="component" value="Unassembled WGS sequence"/>
</dbReference>
<dbReference type="InterPro" id="IPR002110">
    <property type="entry name" value="Ankyrin_rpt"/>
</dbReference>
<reference evidence="4 5" key="1">
    <citation type="journal article" date="2019" name="Nat. Ecol. Evol.">
        <title>Megaphylogeny resolves global patterns of mushroom evolution.</title>
        <authorList>
            <person name="Varga T."/>
            <person name="Krizsan K."/>
            <person name="Foldi C."/>
            <person name="Dima B."/>
            <person name="Sanchez-Garcia M."/>
            <person name="Sanchez-Ramirez S."/>
            <person name="Szollosi G.J."/>
            <person name="Szarkandi J.G."/>
            <person name="Papp V."/>
            <person name="Albert L."/>
            <person name="Andreopoulos W."/>
            <person name="Angelini C."/>
            <person name="Antonin V."/>
            <person name="Barry K.W."/>
            <person name="Bougher N.L."/>
            <person name="Buchanan P."/>
            <person name="Buyck B."/>
            <person name="Bense V."/>
            <person name="Catcheside P."/>
            <person name="Chovatia M."/>
            <person name="Cooper J."/>
            <person name="Damon W."/>
            <person name="Desjardin D."/>
            <person name="Finy P."/>
            <person name="Geml J."/>
            <person name="Haridas S."/>
            <person name="Hughes K."/>
            <person name="Justo A."/>
            <person name="Karasinski D."/>
            <person name="Kautmanova I."/>
            <person name="Kiss B."/>
            <person name="Kocsube S."/>
            <person name="Kotiranta H."/>
            <person name="LaButti K.M."/>
            <person name="Lechner B.E."/>
            <person name="Liimatainen K."/>
            <person name="Lipzen A."/>
            <person name="Lukacs Z."/>
            <person name="Mihaltcheva S."/>
            <person name="Morgado L.N."/>
            <person name="Niskanen T."/>
            <person name="Noordeloos M.E."/>
            <person name="Ohm R.A."/>
            <person name="Ortiz-Santana B."/>
            <person name="Ovrebo C."/>
            <person name="Racz N."/>
            <person name="Riley R."/>
            <person name="Savchenko A."/>
            <person name="Shiryaev A."/>
            <person name="Soop K."/>
            <person name="Spirin V."/>
            <person name="Szebenyi C."/>
            <person name="Tomsovsky M."/>
            <person name="Tulloss R.E."/>
            <person name="Uehling J."/>
            <person name="Grigoriev I.V."/>
            <person name="Vagvolgyi C."/>
            <person name="Papp T."/>
            <person name="Martin F.M."/>
            <person name="Miettinen O."/>
            <person name="Hibbett D.S."/>
            <person name="Nagy L.G."/>
        </authorList>
    </citation>
    <scope>NUCLEOTIDE SEQUENCE [LARGE SCALE GENOMIC DNA]</scope>
    <source>
        <strain evidence="4 5">CBS 166.37</strain>
    </source>
</reference>
<dbReference type="AlphaFoldDB" id="A0A5C3MDT3"/>
<dbReference type="OrthoDB" id="626167at2759"/>